<dbReference type="PANTHER" id="PTHR12558:SF13">
    <property type="entry name" value="CELL DIVISION CYCLE PROTEIN 27 HOMOLOG"/>
    <property type="match status" value="1"/>
</dbReference>
<protein>
    <submittedName>
        <fullName evidence="5">Transcriptional regulator domain protein</fullName>
    </submittedName>
</protein>
<dbReference type="SUPFAM" id="SSF48452">
    <property type="entry name" value="TPR-like"/>
    <property type="match status" value="1"/>
</dbReference>
<evidence type="ECO:0000259" key="4">
    <source>
        <dbReference type="PROSITE" id="PS51755"/>
    </source>
</evidence>
<evidence type="ECO:0000313" key="5">
    <source>
        <dbReference type="EMBL" id="SIT59127.1"/>
    </source>
</evidence>
<dbReference type="Gene3D" id="1.10.10.10">
    <property type="entry name" value="Winged helix-like DNA-binding domain superfamily/Winged helix DNA-binding domain"/>
    <property type="match status" value="1"/>
</dbReference>
<evidence type="ECO:0000313" key="6">
    <source>
        <dbReference type="Proteomes" id="UP000188388"/>
    </source>
</evidence>
<keyword evidence="2" id="KW-0802">TPR repeat</keyword>
<evidence type="ECO:0000256" key="1">
    <source>
        <dbReference type="ARBA" id="ARBA00023125"/>
    </source>
</evidence>
<dbReference type="InterPro" id="IPR011990">
    <property type="entry name" value="TPR-like_helical_dom_sf"/>
</dbReference>
<dbReference type="InterPro" id="IPR019734">
    <property type="entry name" value="TPR_rpt"/>
</dbReference>
<keyword evidence="6" id="KW-1185">Reference proteome</keyword>
<dbReference type="CDD" id="cd00383">
    <property type="entry name" value="trans_reg_C"/>
    <property type="match status" value="1"/>
</dbReference>
<keyword evidence="1 3" id="KW-0238">DNA-binding</keyword>
<name>A0A1R3VL30_9HYPH</name>
<dbReference type="PROSITE" id="PS51755">
    <property type="entry name" value="OMPR_PHOB"/>
    <property type="match status" value="1"/>
</dbReference>
<proteinExistence type="predicted"/>
<dbReference type="Gene3D" id="3.40.50.10070">
    <property type="entry name" value="TolB, N-terminal domain"/>
    <property type="match status" value="1"/>
</dbReference>
<reference evidence="6" key="1">
    <citation type="submission" date="2017-01" db="EMBL/GenBank/DDBJ databases">
        <authorList>
            <person name="Brunel B."/>
        </authorList>
    </citation>
    <scope>NUCLEOTIDE SEQUENCE [LARGE SCALE GENOMIC DNA]</scope>
</reference>
<dbReference type="InterPro" id="IPR036388">
    <property type="entry name" value="WH-like_DNA-bd_sf"/>
</dbReference>
<dbReference type="GO" id="GO:0000160">
    <property type="term" value="P:phosphorelay signal transduction system"/>
    <property type="evidence" value="ECO:0007669"/>
    <property type="project" value="InterPro"/>
</dbReference>
<sequence length="522" mass="56776">MSQENPEPVLALGRCELDLARGLLLRDGKPVALRSKAFDLLTYLSRNAGRVATKSELMSAVWPDVFVTEDSLTQAVRELRKALQDESQTIIRTVAKRGYVLSPLDAPKPELDAPKPERSGQPSVAVLRFSNEGAPEDTPLVDGFAEDIVNALARFGTVVVLARNSGFAFVSDSASDWRAIGDSLGATYLVRGRATTRADGMRVTISLITASTGGVLWSDNFSASGGQIFDMQEEIARRVVNRLVARLDDAGIKQATPKPTDSLAAYELLLRGLARLRGYGDDDNEAARSLFQAAVEKDPTYALAHSYIALADLIIGGYAEASPALLGSVIERAECAVTLAPEEPRCHRVLAQAFLSARWFEAAEHHLQRALDLNPYDADTIAQMGYLLTMRGRPLEALAALDSAIRINPIHPDWYHYDRSIALYSSGDYKAALLSMSKLPLKTPWRLTRLAACHAQLGELKEAQNIIADVKRIAPDYSPLEFAQTRIAFEHASDIEHFTAGVAKAVAAYEAGLVGALPGHRE</sequence>
<dbReference type="Proteomes" id="UP000188388">
    <property type="component" value="Unassembled WGS sequence"/>
</dbReference>
<dbReference type="SMART" id="SM00028">
    <property type="entry name" value="TPR"/>
    <property type="match status" value="3"/>
</dbReference>
<dbReference type="SUPFAM" id="SSF46894">
    <property type="entry name" value="C-terminal effector domain of the bipartite response regulators"/>
    <property type="match status" value="1"/>
</dbReference>
<dbReference type="STRING" id="1631249.BQ8794_70057"/>
<dbReference type="AlphaFoldDB" id="A0A1R3VL30"/>
<feature type="DNA-binding region" description="OmpR/PhoB-type" evidence="3">
    <location>
        <begin position="7"/>
        <end position="103"/>
    </location>
</feature>
<evidence type="ECO:0000256" key="3">
    <source>
        <dbReference type="PROSITE-ProRule" id="PRU01091"/>
    </source>
</evidence>
<dbReference type="SMART" id="SM00862">
    <property type="entry name" value="Trans_reg_C"/>
    <property type="match status" value="1"/>
</dbReference>
<dbReference type="RefSeq" id="WP_077382443.1">
    <property type="nucleotide sequence ID" value="NZ_FTPD01000067.1"/>
</dbReference>
<feature type="domain" description="OmpR/PhoB-type" evidence="4">
    <location>
        <begin position="7"/>
        <end position="103"/>
    </location>
</feature>
<evidence type="ECO:0000256" key="2">
    <source>
        <dbReference type="PROSITE-ProRule" id="PRU00339"/>
    </source>
</evidence>
<dbReference type="GO" id="GO:0003677">
    <property type="term" value="F:DNA binding"/>
    <property type="evidence" value="ECO:0007669"/>
    <property type="project" value="UniProtKB-UniRule"/>
</dbReference>
<dbReference type="PROSITE" id="PS50005">
    <property type="entry name" value="TPR"/>
    <property type="match status" value="1"/>
</dbReference>
<accession>A0A1R3VL30</accession>
<dbReference type="InterPro" id="IPR001867">
    <property type="entry name" value="OmpR/PhoB-type_DNA-bd"/>
</dbReference>
<dbReference type="InterPro" id="IPR016032">
    <property type="entry name" value="Sig_transdc_resp-reg_C-effctor"/>
</dbReference>
<dbReference type="Gene3D" id="1.25.40.10">
    <property type="entry name" value="Tetratricopeptide repeat domain"/>
    <property type="match status" value="2"/>
</dbReference>
<dbReference type="PANTHER" id="PTHR12558">
    <property type="entry name" value="CELL DIVISION CYCLE 16,23,27"/>
    <property type="match status" value="1"/>
</dbReference>
<dbReference type="EMBL" id="FTPD01000067">
    <property type="protein sequence ID" value="SIT59127.1"/>
    <property type="molecule type" value="Genomic_DNA"/>
</dbReference>
<organism evidence="5 6">
    <name type="scientific">Mesorhizobium prunaredense</name>
    <dbReference type="NCBI Taxonomy" id="1631249"/>
    <lineage>
        <taxon>Bacteria</taxon>
        <taxon>Pseudomonadati</taxon>
        <taxon>Pseudomonadota</taxon>
        <taxon>Alphaproteobacteria</taxon>
        <taxon>Hyphomicrobiales</taxon>
        <taxon>Phyllobacteriaceae</taxon>
        <taxon>Mesorhizobium</taxon>
    </lineage>
</organism>
<dbReference type="Pfam" id="PF00486">
    <property type="entry name" value="Trans_reg_C"/>
    <property type="match status" value="1"/>
</dbReference>
<feature type="repeat" description="TPR" evidence="2">
    <location>
        <begin position="344"/>
        <end position="377"/>
    </location>
</feature>
<dbReference type="GO" id="GO:0006355">
    <property type="term" value="P:regulation of DNA-templated transcription"/>
    <property type="evidence" value="ECO:0007669"/>
    <property type="project" value="InterPro"/>
</dbReference>
<gene>
    <name evidence="5" type="ORF">BQ8794_70057</name>
</gene>